<dbReference type="Pfam" id="PF01636">
    <property type="entry name" value="APH"/>
    <property type="match status" value="1"/>
</dbReference>
<dbReference type="InterPro" id="IPR002575">
    <property type="entry name" value="Aminoglycoside_PTrfase"/>
</dbReference>
<dbReference type="Gene3D" id="3.90.1200.10">
    <property type="match status" value="1"/>
</dbReference>
<dbReference type="PANTHER" id="PTHR47829:SF1">
    <property type="entry name" value="HAD FAMILY PHOSPHATASE"/>
    <property type="match status" value="1"/>
</dbReference>
<dbReference type="EMBL" id="ACWF01000120">
    <property type="protein sequence ID" value="EHL76949.1"/>
    <property type="molecule type" value="Genomic_DNA"/>
</dbReference>
<accession>G9QMX8</accession>
<evidence type="ECO:0000259" key="1">
    <source>
        <dbReference type="Pfam" id="PF01636"/>
    </source>
</evidence>
<dbReference type="Gene3D" id="3.30.200.20">
    <property type="entry name" value="Phosphorylase Kinase, domain 1"/>
    <property type="match status" value="1"/>
</dbReference>
<dbReference type="InterPro" id="IPR011009">
    <property type="entry name" value="Kinase-like_dom_sf"/>
</dbReference>
<dbReference type="AlphaFoldDB" id="G9QMX8"/>
<sequence>MSHIIPVRKGEEINKEKLEAYLRKNFKDLPDSPLEIRQFGTGASNLTYALNIGNWEAVLRRAPMGPVAPKAHDMKREHQFLSVLAEHFPLAPRPFLFCEDDSIVGKPFILMEKKEGILIDTDFPEEIEPTPALGKRISEMMVDMLVNLHSVPYKGTILEKMTKPEGFLQRQVHGWIARFERVKTEDLPELERLKTWLVHHIPTSPEPAIIHYDYKLNNALFSEDLSKMTGLLDWEMATVGDPLADLGAAMSYWQEPDDPPELKAGFGKPSVTTLAGFYTRKEFVKSYSRKSGRDVEHFPFYLSFGYFKLAGICQQIYYRYKNGQTNDHRFARYGEFAKSLVRYSWLTAFQSERGKL</sequence>
<dbReference type="HOGENOM" id="CLU_007526_0_0_9"/>
<proteinExistence type="predicted"/>
<dbReference type="CDD" id="cd05154">
    <property type="entry name" value="ACAD10_11_N-like"/>
    <property type="match status" value="1"/>
</dbReference>
<reference evidence="2 3" key="1">
    <citation type="submission" date="2011-09" db="EMBL/GenBank/DDBJ databases">
        <title>The Genome Sequence of Bacillus smithii 7_3_47FAA.</title>
        <authorList>
            <consortium name="The Broad Institute Genome Sequencing Platform"/>
            <person name="Earl A."/>
            <person name="Ward D."/>
            <person name="Feldgarden M."/>
            <person name="Gevers D."/>
            <person name="Daigneault M."/>
            <person name="Strauss J."/>
            <person name="Allen-Vercoe E."/>
            <person name="Young S.K."/>
            <person name="Zeng Q."/>
            <person name="Gargeya S."/>
            <person name="Fitzgerald M."/>
            <person name="Haas B."/>
            <person name="Abouelleil A."/>
            <person name="Alvarado L."/>
            <person name="Arachchi H.M."/>
            <person name="Berlin A."/>
            <person name="Brown A."/>
            <person name="Chapman S.B."/>
            <person name="Chen Z."/>
            <person name="Dunbar C."/>
            <person name="Freedman E."/>
            <person name="Gearin G."/>
            <person name="Goldberg J."/>
            <person name="Griggs A."/>
            <person name="Gujja S."/>
            <person name="Heiman D."/>
            <person name="Howarth C."/>
            <person name="Larson L."/>
            <person name="Lui A."/>
            <person name="MacDonald P.J.P."/>
            <person name="Montmayeur A."/>
            <person name="Murphy C."/>
            <person name="Neiman D."/>
            <person name="Pearson M."/>
            <person name="Priest M."/>
            <person name="Roberts A."/>
            <person name="Saif S."/>
            <person name="Shea T."/>
            <person name="Shenoy N."/>
            <person name="Sisk P."/>
            <person name="Stolte C."/>
            <person name="Sykes S."/>
            <person name="Wortman J."/>
            <person name="Nusbaum C."/>
            <person name="Birren B."/>
        </authorList>
    </citation>
    <scope>NUCLEOTIDE SEQUENCE [LARGE SCALE GENOMIC DNA]</scope>
    <source>
        <strain evidence="2 3">7_3_47FAA</strain>
    </source>
</reference>
<name>G9QMX8_9BACI</name>
<comment type="caution">
    <text evidence="2">The sequence shown here is derived from an EMBL/GenBank/DDBJ whole genome shotgun (WGS) entry which is preliminary data.</text>
</comment>
<feature type="domain" description="Aminoglycoside phosphotransferase" evidence="1">
    <location>
        <begin position="35"/>
        <end position="264"/>
    </location>
</feature>
<dbReference type="InterPro" id="IPR041726">
    <property type="entry name" value="ACAD10_11_N"/>
</dbReference>
<gene>
    <name evidence="2" type="ORF">HMPREF1015_00895</name>
</gene>
<evidence type="ECO:0000313" key="2">
    <source>
        <dbReference type="EMBL" id="EHL76949.1"/>
    </source>
</evidence>
<dbReference type="RefSeq" id="WP_003354654.1">
    <property type="nucleotide sequence ID" value="NZ_JH414757.1"/>
</dbReference>
<organism evidence="2 3">
    <name type="scientific">Bacillus smithii 7_3_47FAA</name>
    <dbReference type="NCBI Taxonomy" id="665952"/>
    <lineage>
        <taxon>Bacteria</taxon>
        <taxon>Bacillati</taxon>
        <taxon>Bacillota</taxon>
        <taxon>Bacilli</taxon>
        <taxon>Bacillales</taxon>
        <taxon>Bacillaceae</taxon>
        <taxon>Bacillus</taxon>
    </lineage>
</organism>
<protein>
    <recommendedName>
        <fullName evidence="1">Aminoglycoside phosphotransferase domain-containing protein</fullName>
    </recommendedName>
</protein>
<keyword evidence="3" id="KW-1185">Reference proteome</keyword>
<dbReference type="SUPFAM" id="SSF56112">
    <property type="entry name" value="Protein kinase-like (PK-like)"/>
    <property type="match status" value="1"/>
</dbReference>
<dbReference type="InterPro" id="IPR052898">
    <property type="entry name" value="ACAD10-like"/>
</dbReference>
<dbReference type="PANTHER" id="PTHR47829">
    <property type="entry name" value="HYDROLASE, PUTATIVE (AFU_ORTHOLOGUE AFUA_1G12880)-RELATED"/>
    <property type="match status" value="1"/>
</dbReference>
<evidence type="ECO:0000313" key="3">
    <source>
        <dbReference type="Proteomes" id="UP000011747"/>
    </source>
</evidence>
<dbReference type="Proteomes" id="UP000011747">
    <property type="component" value="Unassembled WGS sequence"/>
</dbReference>
<dbReference type="PATRIC" id="fig|665952.3.peg.2465"/>